<evidence type="ECO:0000256" key="1">
    <source>
        <dbReference type="SAM" id="Phobius"/>
    </source>
</evidence>
<organism evidence="2 3">
    <name type="scientific">Virgisporangium ochraceum</name>
    <dbReference type="NCBI Taxonomy" id="65505"/>
    <lineage>
        <taxon>Bacteria</taxon>
        <taxon>Bacillati</taxon>
        <taxon>Actinomycetota</taxon>
        <taxon>Actinomycetes</taxon>
        <taxon>Micromonosporales</taxon>
        <taxon>Micromonosporaceae</taxon>
        <taxon>Virgisporangium</taxon>
    </lineage>
</organism>
<dbReference type="PANTHER" id="PTHR37813">
    <property type="entry name" value="FELS-2 PROPHAGE PROTEIN"/>
    <property type="match status" value="1"/>
</dbReference>
<evidence type="ECO:0000313" key="2">
    <source>
        <dbReference type="EMBL" id="GIJ66241.1"/>
    </source>
</evidence>
<accession>A0A8J3ZM29</accession>
<feature type="transmembrane region" description="Helical" evidence="1">
    <location>
        <begin position="486"/>
        <end position="506"/>
    </location>
</feature>
<evidence type="ECO:0008006" key="4">
    <source>
        <dbReference type="Google" id="ProtNLM"/>
    </source>
</evidence>
<keyword evidence="1" id="KW-0472">Membrane</keyword>
<dbReference type="RefSeq" id="WP_203926224.1">
    <property type="nucleotide sequence ID" value="NZ_BOPH01000017.1"/>
</dbReference>
<evidence type="ECO:0000313" key="3">
    <source>
        <dbReference type="Proteomes" id="UP000635606"/>
    </source>
</evidence>
<feature type="transmembrane region" description="Helical" evidence="1">
    <location>
        <begin position="415"/>
        <end position="437"/>
    </location>
</feature>
<keyword evidence="1" id="KW-0812">Transmembrane</keyword>
<dbReference type="AlphaFoldDB" id="A0A8J3ZM29"/>
<protein>
    <recommendedName>
        <fullName evidence="4">Phage tail tape measure protein domain-containing protein</fullName>
    </recommendedName>
</protein>
<dbReference type="EMBL" id="BOPH01000017">
    <property type="protein sequence ID" value="GIJ66241.1"/>
    <property type="molecule type" value="Genomic_DNA"/>
</dbReference>
<feature type="transmembrane region" description="Helical" evidence="1">
    <location>
        <begin position="449"/>
        <end position="474"/>
    </location>
</feature>
<name>A0A8J3ZM29_9ACTN</name>
<dbReference type="Proteomes" id="UP000635606">
    <property type="component" value="Unassembled WGS sequence"/>
</dbReference>
<gene>
    <name evidence="2" type="ORF">Voc01_011580</name>
</gene>
<keyword evidence="3" id="KW-1185">Reference proteome</keyword>
<sequence>MPALDLGDLTATIEARVGEFEQGLDRAETSMHRFRNEVEDIADATAEAVDRELAPDGREMQQGLDQAESRFERWSGRIEMAAAAAGAVIGAALTAALVEAMDVDAAQHELEAALGDEAFAKHMGEVAGQLYMEGWGESVRDNMTAVQAIWSSGLVDEDATQQAIATVTSQAQALAQVLGIDVADAANYANTILQARLAKDATEAFDLMLAASRQVPMALRQDLLMAVDEYGQFFGALGFSGTEVFGALAAASEKGTWGIDKLGDSIKEFTLLSTDVDAAAETYKALGLDAQKMANDLLAGGDRANTAFFKIVTALQAVKDPAKQAQLAIALFGTPLEDMNKAEIPEFLERLKKAERGIGDFAGETQEAADALGGSASAQLEVFKRKLQHALVEQVAKAVPYLTDLAKWGAANESWLVPVIGALGGLATVLLVLAGVVKIVTFVTWLWNAALYANPIGLIILAIIALVAGFILLYNNVEWFRNAVNAVWDGIVAGAKLWWDAVQIYWNFIKTAFLAWLDLFIGTWTMVFNAVGVAVGWIVDKWNWLVAFVTSLPGKISSAASGMWDGIKNSFKSAINWVLSKWNNLSFKIPGVSIPGIGQVWGGMTLRVPGVPLLDVGGDITRTGLAVVHAGERVVPAAQAERLRDQEQPGRGGTITHRVLIEFANVIAGLRQEIANLGGDVQAALGDAP</sequence>
<feature type="transmembrane region" description="Helical" evidence="1">
    <location>
        <begin position="513"/>
        <end position="538"/>
    </location>
</feature>
<comment type="caution">
    <text evidence="2">The sequence shown here is derived from an EMBL/GenBank/DDBJ whole genome shotgun (WGS) entry which is preliminary data.</text>
</comment>
<proteinExistence type="predicted"/>
<dbReference type="PANTHER" id="PTHR37813:SF1">
    <property type="entry name" value="FELS-2 PROPHAGE PROTEIN"/>
    <property type="match status" value="1"/>
</dbReference>
<reference evidence="2" key="1">
    <citation type="submission" date="2021-01" db="EMBL/GenBank/DDBJ databases">
        <title>Whole genome shotgun sequence of Virgisporangium ochraceum NBRC 16418.</title>
        <authorList>
            <person name="Komaki H."/>
            <person name="Tamura T."/>
        </authorList>
    </citation>
    <scope>NUCLEOTIDE SEQUENCE</scope>
    <source>
        <strain evidence="2">NBRC 16418</strain>
    </source>
</reference>
<keyword evidence="1" id="KW-1133">Transmembrane helix</keyword>